<proteinExistence type="predicted"/>
<dbReference type="EMBL" id="JBHSMC010000001">
    <property type="protein sequence ID" value="MFC5463598.1"/>
    <property type="molecule type" value="Genomic_DNA"/>
</dbReference>
<gene>
    <name evidence="1" type="ORF">ACFPM4_02390</name>
</gene>
<sequence length="43" mass="4797">MLVFYIEASFFILSFITDGGKRGKGGAGTTINQLDEIIKKMWV</sequence>
<accession>A0ABW0LGC5</accession>
<comment type="caution">
    <text evidence="1">The sequence shown here is derived from an EMBL/GenBank/DDBJ whole genome shotgun (WGS) entry which is preliminary data.</text>
</comment>
<evidence type="ECO:0000313" key="1">
    <source>
        <dbReference type="EMBL" id="MFC5463598.1"/>
    </source>
</evidence>
<dbReference type="RefSeq" id="WP_382347305.1">
    <property type="nucleotide sequence ID" value="NZ_JBHSMC010000001.1"/>
</dbReference>
<reference evidence="2" key="1">
    <citation type="journal article" date="2019" name="Int. J. Syst. Evol. Microbiol.">
        <title>The Global Catalogue of Microorganisms (GCM) 10K type strain sequencing project: providing services to taxonomists for standard genome sequencing and annotation.</title>
        <authorList>
            <consortium name="The Broad Institute Genomics Platform"/>
            <consortium name="The Broad Institute Genome Sequencing Center for Infectious Disease"/>
            <person name="Wu L."/>
            <person name="Ma J."/>
        </authorList>
    </citation>
    <scope>NUCLEOTIDE SEQUENCE [LARGE SCALE GENOMIC DNA]</scope>
    <source>
        <strain evidence="2">CGMCC 1.12237</strain>
    </source>
</reference>
<keyword evidence="2" id="KW-1185">Reference proteome</keyword>
<name>A0ABW0LGC5_9BACI</name>
<dbReference type="Proteomes" id="UP001596147">
    <property type="component" value="Unassembled WGS sequence"/>
</dbReference>
<protein>
    <submittedName>
        <fullName evidence="1">Uncharacterized protein</fullName>
    </submittedName>
</protein>
<evidence type="ECO:0000313" key="2">
    <source>
        <dbReference type="Proteomes" id="UP001596147"/>
    </source>
</evidence>
<organism evidence="1 2">
    <name type="scientific">Lederbergia graminis</name>
    <dbReference type="NCBI Taxonomy" id="735518"/>
    <lineage>
        <taxon>Bacteria</taxon>
        <taxon>Bacillati</taxon>
        <taxon>Bacillota</taxon>
        <taxon>Bacilli</taxon>
        <taxon>Bacillales</taxon>
        <taxon>Bacillaceae</taxon>
        <taxon>Lederbergia</taxon>
    </lineage>
</organism>